<evidence type="ECO:0000259" key="1">
    <source>
        <dbReference type="SMART" id="SM00460"/>
    </source>
</evidence>
<dbReference type="SMART" id="SM00460">
    <property type="entry name" value="TGc"/>
    <property type="match status" value="1"/>
</dbReference>
<dbReference type="Proteomes" id="UP001595906">
    <property type="component" value="Unassembled WGS sequence"/>
</dbReference>
<dbReference type="EMBL" id="JBHSDC010000003">
    <property type="protein sequence ID" value="MFC4231073.1"/>
    <property type="molecule type" value="Genomic_DNA"/>
</dbReference>
<dbReference type="InterPro" id="IPR013589">
    <property type="entry name" value="Bac_transglu_N"/>
</dbReference>
<evidence type="ECO:0000313" key="3">
    <source>
        <dbReference type="Proteomes" id="UP001595906"/>
    </source>
</evidence>
<gene>
    <name evidence="2" type="ORF">ACFOW1_04170</name>
</gene>
<dbReference type="Pfam" id="PF01841">
    <property type="entry name" value="Transglut_core"/>
    <property type="match status" value="1"/>
</dbReference>
<dbReference type="PANTHER" id="PTHR33490">
    <property type="entry name" value="BLR5614 PROTEIN-RELATED"/>
    <property type="match status" value="1"/>
</dbReference>
<comment type="caution">
    <text evidence="2">The sequence shown here is derived from an EMBL/GenBank/DDBJ whole genome shotgun (WGS) entry which is preliminary data.</text>
</comment>
<dbReference type="Gene3D" id="3.10.620.30">
    <property type="match status" value="1"/>
</dbReference>
<dbReference type="PANTHER" id="PTHR33490:SF7">
    <property type="entry name" value="BLR2979 PROTEIN"/>
    <property type="match status" value="1"/>
</dbReference>
<dbReference type="InterPro" id="IPR038765">
    <property type="entry name" value="Papain-like_cys_pep_sf"/>
</dbReference>
<evidence type="ECO:0000313" key="2">
    <source>
        <dbReference type="EMBL" id="MFC4231073.1"/>
    </source>
</evidence>
<keyword evidence="3" id="KW-1185">Reference proteome</keyword>
<dbReference type="RefSeq" id="WP_379012460.1">
    <property type="nucleotide sequence ID" value="NZ_JBHSDC010000003.1"/>
</dbReference>
<organism evidence="2 3">
    <name type="scientific">Parasediminibacterium paludis</name>
    <dbReference type="NCBI Taxonomy" id="908966"/>
    <lineage>
        <taxon>Bacteria</taxon>
        <taxon>Pseudomonadati</taxon>
        <taxon>Bacteroidota</taxon>
        <taxon>Chitinophagia</taxon>
        <taxon>Chitinophagales</taxon>
        <taxon>Chitinophagaceae</taxon>
        <taxon>Parasediminibacterium</taxon>
    </lineage>
</organism>
<dbReference type="SUPFAM" id="SSF54001">
    <property type="entry name" value="Cysteine proteinases"/>
    <property type="match status" value="1"/>
</dbReference>
<name>A0ABV8PSF6_9BACT</name>
<protein>
    <submittedName>
        <fullName evidence="2">Transglutaminase N-terminal domain-containing protein</fullName>
    </submittedName>
</protein>
<sequence>MIYRITHTTEYTYAGSISLCHNIAMLIPRDTEQQLRKKTTIHISPEPDVMNEYEDFFGNKVLYFAIQHQHKKLSVTVTNEIEKQKSPASNLYGNIAWEQARQHLFEPNPDYIDARQFITETSMTTIDEQITLYALQSFKPNRPIFDAAKDLMQRIFKDFKFDPDFTTVSTPVTEVMRLKRGVCQDFAHLAIACLRSIGLPARYVSGYIETLPPPGKEKLVGVDASHAWFSVFIPNLGWMDFDPTNNQIPSDQHVTIGWGRDYADITPLKGIILSSGSHKLRVSVDVRRLNA</sequence>
<dbReference type="Pfam" id="PF08379">
    <property type="entry name" value="Bact_transglu_N"/>
    <property type="match status" value="1"/>
</dbReference>
<proteinExistence type="predicted"/>
<accession>A0ABV8PSF6</accession>
<reference evidence="3" key="1">
    <citation type="journal article" date="2019" name="Int. J. Syst. Evol. Microbiol.">
        <title>The Global Catalogue of Microorganisms (GCM) 10K type strain sequencing project: providing services to taxonomists for standard genome sequencing and annotation.</title>
        <authorList>
            <consortium name="The Broad Institute Genomics Platform"/>
            <consortium name="The Broad Institute Genome Sequencing Center for Infectious Disease"/>
            <person name="Wu L."/>
            <person name="Ma J."/>
        </authorList>
    </citation>
    <scope>NUCLEOTIDE SEQUENCE [LARGE SCALE GENOMIC DNA]</scope>
    <source>
        <strain evidence="3">CECT 8010</strain>
    </source>
</reference>
<feature type="domain" description="Transglutaminase-like" evidence="1">
    <location>
        <begin position="175"/>
        <end position="245"/>
    </location>
</feature>
<dbReference type="InterPro" id="IPR002931">
    <property type="entry name" value="Transglutaminase-like"/>
</dbReference>